<gene>
    <name evidence="2" type="ordered locus">CKO_01776</name>
</gene>
<reference evidence="2 3" key="1">
    <citation type="submission" date="2007-08" db="EMBL/GenBank/DDBJ databases">
        <authorList>
            <consortium name="The Citrobacter koseri Genome Sequencing Project"/>
            <person name="McClelland M."/>
            <person name="Sanderson E.K."/>
            <person name="Porwollik S."/>
            <person name="Spieth J."/>
            <person name="Clifton W.S."/>
            <person name="Latreille P."/>
            <person name="Courtney L."/>
            <person name="Wang C."/>
            <person name="Pepin K."/>
            <person name="Bhonagiri V."/>
            <person name="Nash W."/>
            <person name="Johnson M."/>
            <person name="Thiruvilangam P."/>
            <person name="Wilson R."/>
        </authorList>
    </citation>
    <scope>NUCLEOTIDE SEQUENCE [LARGE SCALE GENOMIC DNA]</scope>
    <source>
        <strain evidence="3">ATCC BAA-895 / CDC 4225-83 / SGSC4696</strain>
    </source>
</reference>
<evidence type="ECO:0000256" key="1">
    <source>
        <dbReference type="SAM" id="Phobius"/>
    </source>
</evidence>
<feature type="transmembrane region" description="Helical" evidence="1">
    <location>
        <begin position="21"/>
        <end position="42"/>
    </location>
</feature>
<keyword evidence="1" id="KW-1133">Transmembrane helix</keyword>
<keyword evidence="3" id="KW-1185">Reference proteome</keyword>
<accession>A8AHE2</accession>
<dbReference type="AlphaFoldDB" id="A8AHE2"/>
<organism evidence="2 3">
    <name type="scientific">Citrobacter koseri (strain ATCC BAA-895 / CDC 4225-83 / SGSC4696)</name>
    <dbReference type="NCBI Taxonomy" id="290338"/>
    <lineage>
        <taxon>Bacteria</taxon>
        <taxon>Pseudomonadati</taxon>
        <taxon>Pseudomonadota</taxon>
        <taxon>Gammaproteobacteria</taxon>
        <taxon>Enterobacterales</taxon>
        <taxon>Enterobacteriaceae</taxon>
        <taxon>Citrobacter</taxon>
    </lineage>
</organism>
<protein>
    <submittedName>
        <fullName evidence="2">Uncharacterized protein</fullName>
    </submittedName>
</protein>
<name>A8AHE2_CITK8</name>
<dbReference type="HOGENOM" id="CLU_2988319_0_0_6"/>
<dbReference type="STRING" id="290338.CKO_01776"/>
<keyword evidence="1" id="KW-0812">Transmembrane</keyword>
<evidence type="ECO:0000313" key="2">
    <source>
        <dbReference type="EMBL" id="ABV12905.1"/>
    </source>
</evidence>
<keyword evidence="1" id="KW-0472">Membrane</keyword>
<dbReference type="KEGG" id="cko:CKO_01776"/>
<evidence type="ECO:0000313" key="3">
    <source>
        <dbReference type="Proteomes" id="UP000008148"/>
    </source>
</evidence>
<sequence>MRHNDAIISDKFRLRSQFQNYIWRLNNISIFPLICSFLRKYIHFSCSNSEYRRVVTR</sequence>
<dbReference type="EMBL" id="CP000822">
    <property type="protein sequence ID" value="ABV12905.1"/>
    <property type="molecule type" value="Genomic_DNA"/>
</dbReference>
<dbReference type="Proteomes" id="UP000008148">
    <property type="component" value="Chromosome"/>
</dbReference>
<proteinExistence type="predicted"/>